<comment type="caution">
    <text evidence="1">The sequence shown here is derived from an EMBL/GenBank/DDBJ whole genome shotgun (WGS) entry which is preliminary data.</text>
</comment>
<accession>A0A7X0KN96</accession>
<evidence type="ECO:0000313" key="1">
    <source>
        <dbReference type="EMBL" id="MBB6356955.1"/>
    </source>
</evidence>
<dbReference type="EMBL" id="JACHOU010000018">
    <property type="protein sequence ID" value="MBB6356955.1"/>
    <property type="molecule type" value="Genomic_DNA"/>
</dbReference>
<dbReference type="Proteomes" id="UP000536262">
    <property type="component" value="Unassembled WGS sequence"/>
</dbReference>
<dbReference type="AlphaFoldDB" id="A0A7X0KN96"/>
<sequence length="144" mass="15937">MRKWLDHRAALRAAGLARGFQWLDGSFVETKEPKDLDTVIFTYRPLDAVGNDVIWNALVLANLALLERGQVMQAFRLDALLIDLDSGNPEFMIDVARYYVGLFSHRRGDDLWKGMLKVRLEDVADDAAALAILEAAPAVGAVGP</sequence>
<dbReference type="Pfam" id="PF22014">
    <property type="entry name" value="DUF6932"/>
    <property type="match status" value="1"/>
</dbReference>
<name>A0A7X0KN96_9HYPH</name>
<proteinExistence type="predicted"/>
<reference evidence="1 2" key="1">
    <citation type="submission" date="2020-08" db="EMBL/GenBank/DDBJ databases">
        <title>Genomic Encyclopedia of Type Strains, Phase IV (KMG-IV): sequencing the most valuable type-strain genomes for metagenomic binning, comparative biology and taxonomic classification.</title>
        <authorList>
            <person name="Goeker M."/>
        </authorList>
    </citation>
    <scope>NUCLEOTIDE SEQUENCE [LARGE SCALE GENOMIC DNA]</scope>
    <source>
        <strain evidence="1 2">DSM 7051</strain>
    </source>
</reference>
<protein>
    <submittedName>
        <fullName evidence="1">Uncharacterized protein</fullName>
    </submittedName>
</protein>
<gene>
    <name evidence="1" type="ORF">GGR00_004773</name>
</gene>
<dbReference type="InterPro" id="IPR053860">
    <property type="entry name" value="DUF6932"/>
</dbReference>
<evidence type="ECO:0000313" key="2">
    <source>
        <dbReference type="Proteomes" id="UP000536262"/>
    </source>
</evidence>
<keyword evidence="2" id="KW-1185">Reference proteome</keyword>
<organism evidence="1 2">
    <name type="scientific">Aminobacter aganoensis</name>
    <dbReference type="NCBI Taxonomy" id="83264"/>
    <lineage>
        <taxon>Bacteria</taxon>
        <taxon>Pseudomonadati</taxon>
        <taxon>Pseudomonadota</taxon>
        <taxon>Alphaproteobacteria</taxon>
        <taxon>Hyphomicrobiales</taxon>
        <taxon>Phyllobacteriaceae</taxon>
        <taxon>Aminobacter</taxon>
    </lineage>
</organism>